<dbReference type="AlphaFoldDB" id="A0AAD7ZF04"/>
<evidence type="ECO:0000313" key="2">
    <source>
        <dbReference type="EMBL" id="KAJ9579291.1"/>
    </source>
</evidence>
<feature type="signal peptide" evidence="1">
    <location>
        <begin position="1"/>
        <end position="36"/>
    </location>
</feature>
<reference evidence="2" key="2">
    <citation type="submission" date="2023-05" db="EMBL/GenBank/DDBJ databases">
        <authorList>
            <person name="Fouks B."/>
        </authorList>
    </citation>
    <scope>NUCLEOTIDE SEQUENCE</scope>
    <source>
        <strain evidence="2">Stay&amp;Tobe</strain>
        <tissue evidence="2">Testes</tissue>
    </source>
</reference>
<name>A0AAD7ZF04_DIPPU</name>
<feature type="non-terminal residue" evidence="2">
    <location>
        <position position="53"/>
    </location>
</feature>
<dbReference type="EMBL" id="JASPKZ010008541">
    <property type="protein sequence ID" value="KAJ9579291.1"/>
    <property type="molecule type" value="Genomic_DNA"/>
</dbReference>
<organism evidence="2 3">
    <name type="scientific">Diploptera punctata</name>
    <name type="common">Pacific beetle cockroach</name>
    <dbReference type="NCBI Taxonomy" id="6984"/>
    <lineage>
        <taxon>Eukaryota</taxon>
        <taxon>Metazoa</taxon>
        <taxon>Ecdysozoa</taxon>
        <taxon>Arthropoda</taxon>
        <taxon>Hexapoda</taxon>
        <taxon>Insecta</taxon>
        <taxon>Pterygota</taxon>
        <taxon>Neoptera</taxon>
        <taxon>Polyneoptera</taxon>
        <taxon>Dictyoptera</taxon>
        <taxon>Blattodea</taxon>
        <taxon>Blaberoidea</taxon>
        <taxon>Blaberidae</taxon>
        <taxon>Diplopterinae</taxon>
        <taxon>Diploptera</taxon>
    </lineage>
</organism>
<sequence length="53" mass="5926">DMVGYTCSAKCLLKTHYCRVLISLVLLAMEALVSSGDRCESPLTQIAVPYWLY</sequence>
<evidence type="ECO:0000256" key="1">
    <source>
        <dbReference type="SAM" id="SignalP"/>
    </source>
</evidence>
<feature type="non-terminal residue" evidence="2">
    <location>
        <position position="1"/>
    </location>
</feature>
<dbReference type="Proteomes" id="UP001233999">
    <property type="component" value="Unassembled WGS sequence"/>
</dbReference>
<accession>A0AAD7ZF04</accession>
<protein>
    <submittedName>
        <fullName evidence="2">Uncharacterized protein</fullName>
    </submittedName>
</protein>
<evidence type="ECO:0000313" key="3">
    <source>
        <dbReference type="Proteomes" id="UP001233999"/>
    </source>
</evidence>
<reference evidence="2" key="1">
    <citation type="journal article" date="2023" name="IScience">
        <title>Live-bearing cockroach genome reveals convergent evolutionary mechanisms linked to viviparity in insects and beyond.</title>
        <authorList>
            <person name="Fouks B."/>
            <person name="Harrison M.C."/>
            <person name="Mikhailova A.A."/>
            <person name="Marchal E."/>
            <person name="English S."/>
            <person name="Carruthers M."/>
            <person name="Jennings E.C."/>
            <person name="Chiamaka E.L."/>
            <person name="Frigard R.A."/>
            <person name="Pippel M."/>
            <person name="Attardo G.M."/>
            <person name="Benoit J.B."/>
            <person name="Bornberg-Bauer E."/>
            <person name="Tobe S.S."/>
        </authorList>
    </citation>
    <scope>NUCLEOTIDE SEQUENCE</scope>
    <source>
        <strain evidence="2">Stay&amp;Tobe</strain>
    </source>
</reference>
<keyword evidence="1" id="KW-0732">Signal</keyword>
<keyword evidence="3" id="KW-1185">Reference proteome</keyword>
<feature type="chain" id="PRO_5042072627" evidence="1">
    <location>
        <begin position="37"/>
        <end position="53"/>
    </location>
</feature>
<gene>
    <name evidence="2" type="ORF">L9F63_024602</name>
</gene>
<comment type="caution">
    <text evidence="2">The sequence shown here is derived from an EMBL/GenBank/DDBJ whole genome shotgun (WGS) entry which is preliminary data.</text>
</comment>
<proteinExistence type="predicted"/>